<dbReference type="EMBL" id="BROD01000001">
    <property type="protein sequence ID" value="GKX65931.1"/>
    <property type="molecule type" value="Genomic_DNA"/>
</dbReference>
<organism evidence="1 2">
    <name type="scientific">Inconstantimicrobium mannanitabidum</name>
    <dbReference type="NCBI Taxonomy" id="1604901"/>
    <lineage>
        <taxon>Bacteria</taxon>
        <taxon>Bacillati</taxon>
        <taxon>Bacillota</taxon>
        <taxon>Clostridia</taxon>
        <taxon>Eubacteriales</taxon>
        <taxon>Clostridiaceae</taxon>
        <taxon>Inconstantimicrobium</taxon>
    </lineage>
</organism>
<keyword evidence="2" id="KW-1185">Reference proteome</keyword>
<evidence type="ECO:0000313" key="2">
    <source>
        <dbReference type="Proteomes" id="UP001058074"/>
    </source>
</evidence>
<protein>
    <submittedName>
        <fullName evidence="1">Uncharacterized protein</fullName>
    </submittedName>
</protein>
<evidence type="ECO:0000313" key="1">
    <source>
        <dbReference type="EMBL" id="GKX65931.1"/>
    </source>
</evidence>
<comment type="caution">
    <text evidence="1">The sequence shown here is derived from an EMBL/GenBank/DDBJ whole genome shotgun (WGS) entry which is preliminary data.</text>
</comment>
<name>A0ACB5RA65_9CLOT</name>
<gene>
    <name evidence="1" type="ORF">rsdtw13_11890</name>
</gene>
<accession>A0ACB5RA65</accession>
<dbReference type="Proteomes" id="UP001058074">
    <property type="component" value="Unassembled WGS sequence"/>
</dbReference>
<reference evidence="1" key="1">
    <citation type="journal article" date="2025" name="Int. J. Syst. Evol. Microbiol.">
        <title>Inconstantimicrobium mannanitabidum sp. nov., a novel member of the family Clostridiaceae isolated from anoxic soil under the treatment of reductive soil disinfestation.</title>
        <authorList>
            <person name="Ueki A."/>
            <person name="Tonouchi A."/>
            <person name="Honma S."/>
            <person name="Kaku N."/>
            <person name="Ueki K."/>
        </authorList>
    </citation>
    <scope>NUCLEOTIDE SEQUENCE</scope>
    <source>
        <strain evidence="1">TW13</strain>
    </source>
</reference>
<sequence length="134" mass="15414">MKKILKENLIIRNSFKLPFLGGEIWSEELDGLNIYTDVVIDKFLRDMVTIRKPSSPTLIAIHLNETLVEERLVNIIVTELKKADNSIQKVVFVGLNRTSQKLMKSSIEIVGVSFAYAFSNDYENAKEWLVNKQR</sequence>
<proteinExistence type="predicted"/>